<dbReference type="EMBL" id="KN840510">
    <property type="protein sequence ID" value="KIP06813.1"/>
    <property type="molecule type" value="Genomic_DNA"/>
</dbReference>
<dbReference type="HOGENOM" id="CLU_2292693_0_0_1"/>
<gene>
    <name evidence="2" type="ORF">PHLGIDRAFT_446013</name>
</gene>
<dbReference type="AlphaFoldDB" id="A0A0C3PKI7"/>
<sequence>MCSPDCEVGRFGLAPTIAMAARFTGTIGRLVQRYVRVRFPCVRCRVYVRESLTNHRSSPAQMGVPFRLGCVVIGSIMFSDAFIVSITLSCDTHSNYWRLQA</sequence>
<evidence type="ECO:0000313" key="3">
    <source>
        <dbReference type="Proteomes" id="UP000053257"/>
    </source>
</evidence>
<keyword evidence="1" id="KW-1133">Transmembrane helix</keyword>
<name>A0A0C3PKI7_PHLG1</name>
<feature type="transmembrane region" description="Helical" evidence="1">
    <location>
        <begin position="66"/>
        <end position="88"/>
    </location>
</feature>
<dbReference type="Proteomes" id="UP000053257">
    <property type="component" value="Unassembled WGS sequence"/>
</dbReference>
<evidence type="ECO:0000256" key="1">
    <source>
        <dbReference type="SAM" id="Phobius"/>
    </source>
</evidence>
<keyword evidence="1" id="KW-0812">Transmembrane</keyword>
<accession>A0A0C3PKI7</accession>
<reference evidence="2 3" key="1">
    <citation type="journal article" date="2014" name="PLoS Genet.">
        <title>Analysis of the Phlebiopsis gigantea genome, transcriptome and secretome provides insight into its pioneer colonization strategies of wood.</title>
        <authorList>
            <person name="Hori C."/>
            <person name="Ishida T."/>
            <person name="Igarashi K."/>
            <person name="Samejima M."/>
            <person name="Suzuki H."/>
            <person name="Master E."/>
            <person name="Ferreira P."/>
            <person name="Ruiz-Duenas F.J."/>
            <person name="Held B."/>
            <person name="Canessa P."/>
            <person name="Larrondo L.F."/>
            <person name="Schmoll M."/>
            <person name="Druzhinina I.S."/>
            <person name="Kubicek C.P."/>
            <person name="Gaskell J.A."/>
            <person name="Kersten P."/>
            <person name="St John F."/>
            <person name="Glasner J."/>
            <person name="Sabat G."/>
            <person name="Splinter BonDurant S."/>
            <person name="Syed K."/>
            <person name="Yadav J."/>
            <person name="Mgbeahuruike A.C."/>
            <person name="Kovalchuk A."/>
            <person name="Asiegbu F.O."/>
            <person name="Lackner G."/>
            <person name="Hoffmeister D."/>
            <person name="Rencoret J."/>
            <person name="Gutierrez A."/>
            <person name="Sun H."/>
            <person name="Lindquist E."/>
            <person name="Barry K."/>
            <person name="Riley R."/>
            <person name="Grigoriev I.V."/>
            <person name="Henrissat B."/>
            <person name="Kues U."/>
            <person name="Berka R.M."/>
            <person name="Martinez A.T."/>
            <person name="Covert S.F."/>
            <person name="Blanchette R.A."/>
            <person name="Cullen D."/>
        </authorList>
    </citation>
    <scope>NUCLEOTIDE SEQUENCE [LARGE SCALE GENOMIC DNA]</scope>
    <source>
        <strain evidence="2 3">11061_1 CR5-6</strain>
    </source>
</reference>
<proteinExistence type="predicted"/>
<evidence type="ECO:0000313" key="2">
    <source>
        <dbReference type="EMBL" id="KIP06813.1"/>
    </source>
</evidence>
<keyword evidence="3" id="KW-1185">Reference proteome</keyword>
<protein>
    <submittedName>
        <fullName evidence="2">Uncharacterized protein</fullName>
    </submittedName>
</protein>
<keyword evidence="1" id="KW-0472">Membrane</keyword>
<organism evidence="2 3">
    <name type="scientific">Phlebiopsis gigantea (strain 11061_1 CR5-6)</name>
    <name type="common">White-rot fungus</name>
    <name type="synonym">Peniophora gigantea</name>
    <dbReference type="NCBI Taxonomy" id="745531"/>
    <lineage>
        <taxon>Eukaryota</taxon>
        <taxon>Fungi</taxon>
        <taxon>Dikarya</taxon>
        <taxon>Basidiomycota</taxon>
        <taxon>Agaricomycotina</taxon>
        <taxon>Agaricomycetes</taxon>
        <taxon>Polyporales</taxon>
        <taxon>Phanerochaetaceae</taxon>
        <taxon>Phlebiopsis</taxon>
    </lineage>
</organism>